<dbReference type="GO" id="GO:0016567">
    <property type="term" value="P:protein ubiquitination"/>
    <property type="evidence" value="ECO:0007669"/>
    <property type="project" value="UniProtKB-ARBA"/>
</dbReference>
<organism evidence="19 20">
    <name type="scientific">Rhizoctonia solani</name>
    <dbReference type="NCBI Taxonomy" id="456999"/>
    <lineage>
        <taxon>Eukaryota</taxon>
        <taxon>Fungi</taxon>
        <taxon>Dikarya</taxon>
        <taxon>Basidiomycota</taxon>
        <taxon>Agaricomycotina</taxon>
        <taxon>Agaricomycetes</taxon>
        <taxon>Cantharellales</taxon>
        <taxon>Ceratobasidiaceae</taxon>
        <taxon>Rhizoctonia</taxon>
    </lineage>
</organism>
<evidence type="ECO:0000256" key="13">
    <source>
        <dbReference type="ARBA" id="ARBA00023136"/>
    </source>
</evidence>
<evidence type="ECO:0000313" key="19">
    <source>
        <dbReference type="EMBL" id="CAE6419306.1"/>
    </source>
</evidence>
<keyword evidence="14" id="KW-0576">Peroxisome</keyword>
<protein>
    <recommendedName>
        <fullName evidence="17">RING-type E3 ubiquitin transferase (cysteine targeting)</fullName>
        <ecNumber evidence="17">2.3.2.36</ecNumber>
    </recommendedName>
    <alternativeName>
        <fullName evidence="15">Peroxin-2</fullName>
    </alternativeName>
</protein>
<dbReference type="InterPro" id="IPR017907">
    <property type="entry name" value="Znf_RING_CS"/>
</dbReference>
<keyword evidence="13" id="KW-0472">Membrane</keyword>
<keyword evidence="10" id="KW-0862">Zinc</keyword>
<dbReference type="InterPro" id="IPR025654">
    <property type="entry name" value="PEX2/10"/>
</dbReference>
<comment type="caution">
    <text evidence="19">The sequence shown here is derived from an EMBL/GenBank/DDBJ whole genome shotgun (WGS) entry which is preliminary data.</text>
</comment>
<comment type="similarity">
    <text evidence="3">Belongs to the pex2/pex10/pex12 family.</text>
</comment>
<comment type="catalytic activity">
    <reaction evidence="16">
        <text>[E2 ubiquitin-conjugating enzyme]-S-ubiquitinyl-L-cysteine + [acceptor protein]-L-cysteine = [E2 ubiquitin-conjugating enzyme]-L-cysteine + [acceptor protein]-S-ubiquitinyl-L-cysteine.</text>
        <dbReference type="EC" id="2.3.2.36"/>
    </reaction>
</comment>
<accession>A0A8H2X8I9</accession>
<evidence type="ECO:0000256" key="1">
    <source>
        <dbReference type="ARBA" id="ARBA00004585"/>
    </source>
</evidence>
<keyword evidence="4" id="KW-0813">Transport</keyword>
<evidence type="ECO:0000259" key="18">
    <source>
        <dbReference type="SMART" id="SM00184"/>
    </source>
</evidence>
<dbReference type="InterPro" id="IPR006845">
    <property type="entry name" value="Pex_N"/>
</dbReference>
<dbReference type="EC" id="2.3.2.36" evidence="17"/>
<keyword evidence="9" id="KW-0833">Ubl conjugation pathway</keyword>
<dbReference type="Pfam" id="PF04757">
    <property type="entry name" value="Pex2_Pex12"/>
    <property type="match status" value="1"/>
</dbReference>
<keyword evidence="7" id="KW-0479">Metal-binding</keyword>
<keyword evidence="5" id="KW-0808">Transferase</keyword>
<evidence type="ECO:0000313" key="20">
    <source>
        <dbReference type="Proteomes" id="UP000663861"/>
    </source>
</evidence>
<evidence type="ECO:0000256" key="15">
    <source>
        <dbReference type="ARBA" id="ARBA00032511"/>
    </source>
</evidence>
<dbReference type="GO" id="GO:0061630">
    <property type="term" value="F:ubiquitin protein ligase activity"/>
    <property type="evidence" value="ECO:0007669"/>
    <property type="project" value="UniProtKB-EC"/>
</dbReference>
<feature type="domain" description="RING-type" evidence="18">
    <location>
        <begin position="317"/>
        <end position="396"/>
    </location>
</feature>
<proteinExistence type="inferred from homology"/>
<comment type="pathway">
    <text evidence="2">Protein modification; protein ubiquitination.</text>
</comment>
<dbReference type="PANTHER" id="PTHR48178">
    <property type="entry name" value="PEROXISOME BIOGENESIS FACTOR 2"/>
    <property type="match status" value="1"/>
</dbReference>
<evidence type="ECO:0000256" key="12">
    <source>
        <dbReference type="ARBA" id="ARBA00022989"/>
    </source>
</evidence>
<evidence type="ECO:0000256" key="4">
    <source>
        <dbReference type="ARBA" id="ARBA00022448"/>
    </source>
</evidence>
<name>A0A8H2X8I9_9AGAM</name>
<keyword evidence="12" id="KW-1133">Transmembrane helix</keyword>
<evidence type="ECO:0000256" key="7">
    <source>
        <dbReference type="ARBA" id="ARBA00022723"/>
    </source>
</evidence>
<dbReference type="EMBL" id="CAJMWY010000158">
    <property type="protein sequence ID" value="CAE6419306.1"/>
    <property type="molecule type" value="Genomic_DNA"/>
</dbReference>
<reference evidence="19" key="1">
    <citation type="submission" date="2021-01" db="EMBL/GenBank/DDBJ databases">
        <authorList>
            <person name="Kaushik A."/>
        </authorList>
    </citation>
    <scope>NUCLEOTIDE SEQUENCE</scope>
    <source>
        <strain evidence="19">AG4-RS23</strain>
    </source>
</reference>
<evidence type="ECO:0000256" key="10">
    <source>
        <dbReference type="ARBA" id="ARBA00022833"/>
    </source>
</evidence>
<dbReference type="GO" id="GO:0016562">
    <property type="term" value="P:protein import into peroxisome matrix, receptor recycling"/>
    <property type="evidence" value="ECO:0007669"/>
    <property type="project" value="UniProtKB-ARBA"/>
</dbReference>
<dbReference type="Proteomes" id="UP000663861">
    <property type="component" value="Unassembled WGS sequence"/>
</dbReference>
<sequence length="452" mass="50632">MWVGSSALALADRDSFMSTTIPDFWQTAWEAAQPRLDALRQSPTRTPIFRPLRVGQLDTEQLDNELLVILKEPLKKGLDLIKSAWGVDHEPELALILRAMLYYFSVWNTGATYGAKLQNLKYQVSSRTWSNTGSKAPSGLPRRLLLSHAGLTILLPYFHTRLRSHALSNAWPDAPSSDKRRKVWEALSQVESLHGALGLVSFVVFLWNGRYRTLADRLLGFRLEPVKRLVTRNVNYDFMNRQMVWHAFTEFLLFLLPLIDMRALKRRLLQTSASLQPLSYLPIPSYFRPMLGLDKDKASAPEKERHGPYWSLPTSECAICTEEAATTVAHMIAPDASERSQELAASEKWMPEAAPTHPLNTPYITSCGHAYCYVCVADRVLRAADDGGGLWECLRCTAPVLRIHRADSDSPGFGDDLRTRTIASGSFDMDGSSLVDFDSDAISSTSPLSDSD</sequence>
<keyword evidence="11" id="KW-0653">Protein transport</keyword>
<dbReference type="SUPFAM" id="SSF57850">
    <property type="entry name" value="RING/U-box"/>
    <property type="match status" value="1"/>
</dbReference>
<gene>
    <name evidence="19" type="ORF">RDB_LOCUS10964</name>
</gene>
<evidence type="ECO:0000256" key="6">
    <source>
        <dbReference type="ARBA" id="ARBA00022692"/>
    </source>
</evidence>
<evidence type="ECO:0000256" key="2">
    <source>
        <dbReference type="ARBA" id="ARBA00004906"/>
    </source>
</evidence>
<keyword evidence="6" id="KW-0812">Transmembrane</keyword>
<dbReference type="SMART" id="SM00184">
    <property type="entry name" value="RING"/>
    <property type="match status" value="1"/>
</dbReference>
<evidence type="ECO:0000256" key="8">
    <source>
        <dbReference type="ARBA" id="ARBA00022771"/>
    </source>
</evidence>
<keyword evidence="8" id="KW-0863">Zinc-finger</keyword>
<dbReference type="AlphaFoldDB" id="A0A8H2X8I9"/>
<comment type="subcellular location">
    <subcellularLocation>
        <location evidence="1">Peroxisome membrane</location>
        <topology evidence="1">Multi-pass membrane protein</topology>
    </subcellularLocation>
</comment>
<evidence type="ECO:0000256" key="17">
    <source>
        <dbReference type="ARBA" id="ARBA00034523"/>
    </source>
</evidence>
<evidence type="ECO:0000256" key="9">
    <source>
        <dbReference type="ARBA" id="ARBA00022786"/>
    </source>
</evidence>
<dbReference type="PROSITE" id="PS00518">
    <property type="entry name" value="ZF_RING_1"/>
    <property type="match status" value="1"/>
</dbReference>
<dbReference type="PANTHER" id="PTHR48178:SF1">
    <property type="entry name" value="PEROXISOME BIOGENESIS FACTOR 2"/>
    <property type="match status" value="1"/>
</dbReference>
<evidence type="ECO:0000256" key="11">
    <source>
        <dbReference type="ARBA" id="ARBA00022927"/>
    </source>
</evidence>
<evidence type="ECO:0000256" key="14">
    <source>
        <dbReference type="ARBA" id="ARBA00023140"/>
    </source>
</evidence>
<evidence type="ECO:0000256" key="3">
    <source>
        <dbReference type="ARBA" id="ARBA00008704"/>
    </source>
</evidence>
<dbReference type="InterPro" id="IPR001841">
    <property type="entry name" value="Znf_RING"/>
</dbReference>
<evidence type="ECO:0000256" key="5">
    <source>
        <dbReference type="ARBA" id="ARBA00022679"/>
    </source>
</evidence>
<dbReference type="GO" id="GO:0005778">
    <property type="term" value="C:peroxisomal membrane"/>
    <property type="evidence" value="ECO:0007669"/>
    <property type="project" value="UniProtKB-SubCell"/>
</dbReference>
<dbReference type="GO" id="GO:0008270">
    <property type="term" value="F:zinc ion binding"/>
    <property type="evidence" value="ECO:0007669"/>
    <property type="project" value="UniProtKB-KW"/>
</dbReference>
<evidence type="ECO:0000256" key="16">
    <source>
        <dbReference type="ARBA" id="ARBA00034438"/>
    </source>
</evidence>